<dbReference type="EMBL" id="LUAX01000008">
    <property type="protein sequence ID" value="OAM96711.1"/>
    <property type="molecule type" value="Genomic_DNA"/>
</dbReference>
<evidence type="ECO:0000313" key="2">
    <source>
        <dbReference type="Proteomes" id="UP000094761"/>
    </source>
</evidence>
<proteinExistence type="predicted"/>
<organism evidence="1 2">
    <name type="scientific">Vibrio europaeus</name>
    <dbReference type="NCBI Taxonomy" id="300876"/>
    <lineage>
        <taxon>Bacteria</taxon>
        <taxon>Pseudomonadati</taxon>
        <taxon>Pseudomonadota</taxon>
        <taxon>Gammaproteobacteria</taxon>
        <taxon>Vibrionales</taxon>
        <taxon>Vibrionaceae</taxon>
        <taxon>Vibrio</taxon>
        <taxon>Vibrio oreintalis group</taxon>
    </lineage>
</organism>
<name>A0A178J4A2_9VIBR</name>
<comment type="caution">
    <text evidence="1">The sequence shown here is derived from an EMBL/GenBank/DDBJ whole genome shotgun (WGS) entry which is preliminary data.</text>
</comment>
<protein>
    <submittedName>
        <fullName evidence="1">Uncharacterized protein</fullName>
    </submittedName>
</protein>
<reference evidence="1 2" key="1">
    <citation type="submission" date="2016-03" db="EMBL/GenBank/DDBJ databases">
        <title>Draft genome sequence of the Vibrio tubiashii subs. europaeus.</title>
        <authorList>
            <person name="Spinard E."/>
            <person name="Dubert J."/>
            <person name="Nelson D.R."/>
            <person name="Barja J.L."/>
        </authorList>
    </citation>
    <scope>NUCLEOTIDE SEQUENCE [LARGE SCALE GENOMIC DNA]</scope>
    <source>
        <strain evidence="2">PP-638</strain>
        <plasmid evidence="1">p251_like</plasmid>
    </source>
</reference>
<sequence length="91" mass="10091">MTRAGISLWGSVVFALACDLSPPQSLQHKGKVHAGALVLANREWGMDRPATTTYPQHRREPMNHLPLTHTVHGDADHVRSLFAQEDKRNAS</sequence>
<dbReference type="Proteomes" id="UP000094761">
    <property type="component" value="Unassembled WGS sequence"/>
</dbReference>
<dbReference type="AlphaFoldDB" id="A0A178J4A2"/>
<gene>
    <name evidence="1" type="ORF">AZ468_23750</name>
</gene>
<dbReference type="PROSITE" id="PS51257">
    <property type="entry name" value="PROKAR_LIPOPROTEIN"/>
    <property type="match status" value="1"/>
</dbReference>
<keyword evidence="1" id="KW-0614">Plasmid</keyword>
<accession>A0A178J4A2</accession>
<evidence type="ECO:0000313" key="1">
    <source>
        <dbReference type="EMBL" id="OAM96711.1"/>
    </source>
</evidence>
<geneLocation type="plasmid" evidence="1">
    <name>p251_like</name>
</geneLocation>